<evidence type="ECO:0000313" key="3">
    <source>
        <dbReference type="Proteomes" id="UP001149165"/>
    </source>
</evidence>
<gene>
    <name evidence="2" type="ORF">N7456_008523</name>
    <name evidence="1" type="ORF">N7456_013295</name>
</gene>
<reference evidence="1" key="2">
    <citation type="journal article" date="2023" name="IMA Fungus">
        <title>Comparative genomic study of the Penicillium genus elucidates a diverse pangenome and 15 lateral gene transfer events.</title>
        <authorList>
            <person name="Petersen C."/>
            <person name="Sorensen T."/>
            <person name="Nielsen M.R."/>
            <person name="Sondergaard T.E."/>
            <person name="Sorensen J.L."/>
            <person name="Fitzpatrick D.A."/>
            <person name="Frisvad J.C."/>
            <person name="Nielsen K.L."/>
        </authorList>
    </citation>
    <scope>NUCLEOTIDE SEQUENCE</scope>
    <source>
        <strain evidence="1">IBT 30069</strain>
    </source>
</reference>
<dbReference type="AlphaFoldDB" id="A0A9W9EFU9"/>
<organism evidence="1 3">
    <name type="scientific">Penicillium angulare</name>
    <dbReference type="NCBI Taxonomy" id="116970"/>
    <lineage>
        <taxon>Eukaryota</taxon>
        <taxon>Fungi</taxon>
        <taxon>Dikarya</taxon>
        <taxon>Ascomycota</taxon>
        <taxon>Pezizomycotina</taxon>
        <taxon>Eurotiomycetes</taxon>
        <taxon>Eurotiomycetidae</taxon>
        <taxon>Eurotiales</taxon>
        <taxon>Aspergillaceae</taxon>
        <taxon>Penicillium</taxon>
    </lineage>
</organism>
<comment type="caution">
    <text evidence="1">The sequence shown here is derived from an EMBL/GenBank/DDBJ whole genome shotgun (WGS) entry which is preliminary data.</text>
</comment>
<dbReference type="EMBL" id="JAPQKH010000011">
    <property type="protein sequence ID" value="KAJ5081057.1"/>
    <property type="molecule type" value="Genomic_DNA"/>
</dbReference>
<sequence length="351" mass="40844">MSTIEEALASRNRVSEYHVYHEGMDHVAITPFLDPTKEWGYNRRRRNSQIEDRTYHQRECGDSNSYFLHKPSLLFRDPPRTLRRGNCKNGTPLCLINNKAFWREWSIQFSSNLEDILDPRGIVKWEHRSKPNNETGKNDYALKGHKVRTWRVWGESGGEYHRRVNARRKAVREEGIEKTPAHEPAFADESVKLKWTSPMRNARRYHFEYAGIRFWWEGTRDFHAMDNISAKLMPLNHLKLIAQPTHGEKMLVAHYVSDFSSKKFGKLLVFDSAVTRLLEDTCENGFATRQAVAHKLGETPQESDLKATRIHELIMATAMCMIVGEWEKRMAIWSIMMLIVTIGNGMNIANI</sequence>
<proteinExistence type="predicted"/>
<protein>
    <submittedName>
        <fullName evidence="1">Uncharacterized protein</fullName>
    </submittedName>
</protein>
<evidence type="ECO:0000313" key="1">
    <source>
        <dbReference type="EMBL" id="KAJ5081057.1"/>
    </source>
</evidence>
<name>A0A9W9EFU9_9EURO</name>
<reference evidence="1" key="1">
    <citation type="submission" date="2022-11" db="EMBL/GenBank/DDBJ databases">
        <authorList>
            <person name="Petersen C."/>
        </authorList>
    </citation>
    <scope>NUCLEOTIDE SEQUENCE</scope>
    <source>
        <strain evidence="1">IBT 30069</strain>
    </source>
</reference>
<keyword evidence="3" id="KW-1185">Reference proteome</keyword>
<dbReference type="Proteomes" id="UP001149165">
    <property type="component" value="Unassembled WGS sequence"/>
</dbReference>
<dbReference type="EMBL" id="JAPQKH010000005">
    <property type="protein sequence ID" value="KAJ5097802.1"/>
    <property type="molecule type" value="Genomic_DNA"/>
</dbReference>
<accession>A0A9W9EFU9</accession>
<dbReference type="OrthoDB" id="3924768at2759"/>
<evidence type="ECO:0000313" key="2">
    <source>
        <dbReference type="EMBL" id="KAJ5097802.1"/>
    </source>
</evidence>